<evidence type="ECO:0000256" key="2">
    <source>
        <dbReference type="ARBA" id="ARBA00023163"/>
    </source>
</evidence>
<proteinExistence type="predicted"/>
<keyword evidence="1" id="KW-0805">Transcription regulation</keyword>
<evidence type="ECO:0000313" key="4">
    <source>
        <dbReference type="EMBL" id="PZP89718.1"/>
    </source>
</evidence>
<dbReference type="RefSeq" id="WP_290595504.1">
    <property type="nucleotide sequence ID" value="NZ_CAKZIO010000003.1"/>
</dbReference>
<dbReference type="InterPro" id="IPR041916">
    <property type="entry name" value="Anti_sigma_zinc_sf"/>
</dbReference>
<dbReference type="EMBL" id="QFOZ01000001">
    <property type="protein sequence ID" value="PZP89718.1"/>
    <property type="molecule type" value="Genomic_DNA"/>
</dbReference>
<gene>
    <name evidence="4" type="ORF">DI579_00645</name>
</gene>
<comment type="caution">
    <text evidence="4">The sequence shown here is derived from an EMBL/GenBank/DDBJ whole genome shotgun (WGS) entry which is preliminary data.</text>
</comment>
<dbReference type="Proteomes" id="UP000248606">
    <property type="component" value="Unassembled WGS sequence"/>
</dbReference>
<dbReference type="AlphaFoldDB" id="A0A2W5IEG8"/>
<organism evidence="4 5">
    <name type="scientific">Lawsonella clevelandensis</name>
    <dbReference type="NCBI Taxonomy" id="1528099"/>
    <lineage>
        <taxon>Bacteria</taxon>
        <taxon>Bacillati</taxon>
        <taxon>Actinomycetota</taxon>
        <taxon>Actinomycetes</taxon>
        <taxon>Mycobacteriales</taxon>
        <taxon>Lawsonellaceae</taxon>
        <taxon>Lawsonella</taxon>
    </lineage>
</organism>
<accession>A0A2W5IEG8</accession>
<feature type="domain" description="Putative zinc-finger" evidence="3">
    <location>
        <begin position="16"/>
        <end position="46"/>
    </location>
</feature>
<dbReference type="Pfam" id="PF13490">
    <property type="entry name" value="zf-HC2"/>
    <property type="match status" value="1"/>
</dbReference>
<dbReference type="Gene3D" id="1.10.10.1320">
    <property type="entry name" value="Anti-sigma factor, zinc-finger domain"/>
    <property type="match status" value="1"/>
</dbReference>
<reference evidence="4 5" key="1">
    <citation type="submission" date="2017-08" db="EMBL/GenBank/DDBJ databases">
        <title>Infants hospitalized years apart are colonized by the same room-sourced microbial strains.</title>
        <authorList>
            <person name="Brooks B."/>
            <person name="Olm M.R."/>
            <person name="Firek B.A."/>
            <person name="Baker R."/>
            <person name="Thomas B.C."/>
            <person name="Morowitz M.J."/>
            <person name="Banfield J.F."/>
        </authorList>
    </citation>
    <scope>NUCLEOTIDE SEQUENCE [LARGE SCALE GENOMIC DNA]</scope>
    <source>
        <strain evidence="4">S2_006_000_R1_57</strain>
    </source>
</reference>
<evidence type="ECO:0000259" key="3">
    <source>
        <dbReference type="Pfam" id="PF13490"/>
    </source>
</evidence>
<keyword evidence="2" id="KW-0804">Transcription</keyword>
<evidence type="ECO:0000256" key="1">
    <source>
        <dbReference type="ARBA" id="ARBA00023015"/>
    </source>
</evidence>
<protein>
    <recommendedName>
        <fullName evidence="3">Putative zinc-finger domain-containing protein</fullName>
    </recommendedName>
</protein>
<sequence>MGHKTVPFRSTEHLSEEAISVYVDGVMPNYVRMRAEQHLRQCPECRALVEQQRQARARLQQANKPLSTPHSLVRKLHAIPANDEVLRKIATSEGYAAATHYAEDNNMVSSLHTIAQKEEIREGWRAVGAHIRMRVRHFTQGISLKWQSGFRSE</sequence>
<name>A0A2W5IEG8_9ACTN</name>
<dbReference type="InterPro" id="IPR027383">
    <property type="entry name" value="Znf_put"/>
</dbReference>
<evidence type="ECO:0000313" key="5">
    <source>
        <dbReference type="Proteomes" id="UP000248606"/>
    </source>
</evidence>